<dbReference type="AlphaFoldDB" id="A0A2B4RWG2"/>
<feature type="transmembrane region" description="Helical" evidence="1">
    <location>
        <begin position="311"/>
        <end position="333"/>
    </location>
</feature>
<comment type="caution">
    <text evidence="2">The sequence shown here is derived from an EMBL/GenBank/DDBJ whole genome shotgun (WGS) entry which is preliminary data.</text>
</comment>
<keyword evidence="1" id="KW-0812">Transmembrane</keyword>
<evidence type="ECO:0000313" key="2">
    <source>
        <dbReference type="EMBL" id="PFX21123.1"/>
    </source>
</evidence>
<gene>
    <name evidence="2" type="ORF">AWC38_SpisGene14409</name>
</gene>
<organism evidence="2 3">
    <name type="scientific">Stylophora pistillata</name>
    <name type="common">Smooth cauliflower coral</name>
    <dbReference type="NCBI Taxonomy" id="50429"/>
    <lineage>
        <taxon>Eukaryota</taxon>
        <taxon>Metazoa</taxon>
        <taxon>Cnidaria</taxon>
        <taxon>Anthozoa</taxon>
        <taxon>Hexacorallia</taxon>
        <taxon>Scleractinia</taxon>
        <taxon>Astrocoeniina</taxon>
        <taxon>Pocilloporidae</taxon>
        <taxon>Stylophora</taxon>
    </lineage>
</organism>
<reference evidence="3" key="1">
    <citation type="journal article" date="2017" name="bioRxiv">
        <title>Comparative analysis of the genomes of Stylophora pistillata and Acropora digitifera provides evidence for extensive differences between species of corals.</title>
        <authorList>
            <person name="Voolstra C.R."/>
            <person name="Li Y."/>
            <person name="Liew Y.J."/>
            <person name="Baumgarten S."/>
            <person name="Zoccola D."/>
            <person name="Flot J.-F."/>
            <person name="Tambutte S."/>
            <person name="Allemand D."/>
            <person name="Aranda M."/>
        </authorList>
    </citation>
    <scope>NUCLEOTIDE SEQUENCE [LARGE SCALE GENOMIC DNA]</scope>
</reference>
<feature type="transmembrane region" description="Helical" evidence="1">
    <location>
        <begin position="278"/>
        <end position="299"/>
    </location>
</feature>
<dbReference type="Proteomes" id="UP000225706">
    <property type="component" value="Unassembled WGS sequence"/>
</dbReference>
<feature type="transmembrane region" description="Helical" evidence="1">
    <location>
        <begin position="388"/>
        <end position="405"/>
    </location>
</feature>
<evidence type="ECO:0000256" key="1">
    <source>
        <dbReference type="SAM" id="Phobius"/>
    </source>
</evidence>
<sequence>MAEQVLEILGREIVDRNEPHGPNEQQGLIDPIYYRFREGREQQEIGRCPRILLRVLKGSFSLLGLWGHQCWNYLPRILFMVISFYQVVYRMYIDCGCPNFDCHSKPNLISNKTLHGVVATGNVVFTIVSFAAVISYIFFVGSFYTPSRLNSALVSPSETFMEDISKSDAWLLFLTYVLIIVLFLGLGASLYTLPKTSEIRDPHYTVAVITGTGAQLLVHLGSINTCQVFAVSSLAIGTFAQDVTRKIRGIQGGSIDDVINIHEDLCTVVFNTVSAYSAWFVVHWVTYGAGVVIALIYISEEIKFDTTATEFAFVGLLLFCCFYLFVFPCYFAASITSSCAGIYEEINRTTGWEVGPFSERSNVALFISYAKDRGCGFKVGRITFTTSLAWFSFFFGLTGLLYHFIQN</sequence>
<feature type="transmembrane region" description="Helical" evidence="1">
    <location>
        <begin position="114"/>
        <end position="139"/>
    </location>
</feature>
<dbReference type="EMBL" id="LSMT01000290">
    <property type="protein sequence ID" value="PFX21123.1"/>
    <property type="molecule type" value="Genomic_DNA"/>
</dbReference>
<proteinExistence type="predicted"/>
<keyword evidence="1" id="KW-1133">Transmembrane helix</keyword>
<keyword evidence="3" id="KW-1185">Reference proteome</keyword>
<evidence type="ECO:0000313" key="3">
    <source>
        <dbReference type="Proteomes" id="UP000225706"/>
    </source>
</evidence>
<dbReference type="OrthoDB" id="5956436at2759"/>
<name>A0A2B4RWG2_STYPI</name>
<protein>
    <submittedName>
        <fullName evidence="2">Uncharacterized protein</fullName>
    </submittedName>
</protein>
<feature type="transmembrane region" description="Helical" evidence="1">
    <location>
        <begin position="169"/>
        <end position="193"/>
    </location>
</feature>
<keyword evidence="1" id="KW-0472">Membrane</keyword>
<accession>A0A2B4RWG2</accession>